<dbReference type="EMBL" id="SMMU01000010">
    <property type="protein sequence ID" value="TCL31946.1"/>
    <property type="molecule type" value="Genomic_DNA"/>
</dbReference>
<evidence type="ECO:0000313" key="2">
    <source>
        <dbReference type="Proteomes" id="UP000295169"/>
    </source>
</evidence>
<comment type="caution">
    <text evidence="1">The sequence shown here is derived from an EMBL/GenBank/DDBJ whole genome shotgun (WGS) entry which is preliminary data.</text>
</comment>
<dbReference type="RefSeq" id="WP_165496500.1">
    <property type="nucleotide sequence ID" value="NZ_JBHLST010000045.1"/>
</dbReference>
<organism evidence="1 2">
    <name type="scientific">Azotobacter chroococcum</name>
    <dbReference type="NCBI Taxonomy" id="353"/>
    <lineage>
        <taxon>Bacteria</taxon>
        <taxon>Pseudomonadati</taxon>
        <taxon>Pseudomonadota</taxon>
        <taxon>Gammaproteobacteria</taxon>
        <taxon>Pseudomonadales</taxon>
        <taxon>Pseudomonadaceae</taxon>
        <taxon>Azotobacter</taxon>
    </lineage>
</organism>
<reference evidence="1 2" key="1">
    <citation type="submission" date="2019-03" db="EMBL/GenBank/DDBJ databases">
        <title>Genomic Encyclopedia of Type Strains, Phase IV (KMG-IV): sequencing the most valuable type-strain genomes for metagenomic binning, comparative biology and taxonomic classification.</title>
        <authorList>
            <person name="Goeker M."/>
        </authorList>
    </citation>
    <scope>NUCLEOTIDE SEQUENCE [LARGE SCALE GENOMIC DNA]</scope>
    <source>
        <strain evidence="1 2">DSM 2286</strain>
    </source>
</reference>
<accession>A0A4R1PNQ3</accession>
<gene>
    <name evidence="1" type="ORF">EV691_110127</name>
</gene>
<dbReference type="AlphaFoldDB" id="A0A4R1PNQ3"/>
<evidence type="ECO:0000313" key="1">
    <source>
        <dbReference type="EMBL" id="TCL31946.1"/>
    </source>
</evidence>
<name>A0A4R1PNQ3_9GAMM</name>
<protein>
    <submittedName>
        <fullName evidence="1">Uncharacterized protein</fullName>
    </submittedName>
</protein>
<proteinExistence type="predicted"/>
<sequence length="48" mass="5347">MKELSCFVIGLVAGGLLVQKSKEVESLEKELDRERVPAMAPRMPLNMC</sequence>
<dbReference type="Proteomes" id="UP000295169">
    <property type="component" value="Unassembled WGS sequence"/>
</dbReference>